<sequence length="68" mass="7786">METDIDIEVNEDGGLFYVYILGKRIGRGASTREIADALARWVKSGIQEWCDIYSDILEKAFKENKEKS</sequence>
<dbReference type="AlphaFoldDB" id="A0A0F9TID9"/>
<name>A0A0F9TID9_9ZZZZ</name>
<evidence type="ECO:0000313" key="1">
    <source>
        <dbReference type="EMBL" id="KKN79004.1"/>
    </source>
</evidence>
<accession>A0A0F9TID9</accession>
<reference evidence="1" key="1">
    <citation type="journal article" date="2015" name="Nature">
        <title>Complex archaea that bridge the gap between prokaryotes and eukaryotes.</title>
        <authorList>
            <person name="Spang A."/>
            <person name="Saw J.H."/>
            <person name="Jorgensen S.L."/>
            <person name="Zaremba-Niedzwiedzka K."/>
            <person name="Martijn J."/>
            <person name="Lind A.E."/>
            <person name="van Eijk R."/>
            <person name="Schleper C."/>
            <person name="Guy L."/>
            <person name="Ettema T.J."/>
        </authorList>
    </citation>
    <scope>NUCLEOTIDE SEQUENCE</scope>
</reference>
<organism evidence="1">
    <name type="scientific">marine sediment metagenome</name>
    <dbReference type="NCBI Taxonomy" id="412755"/>
    <lineage>
        <taxon>unclassified sequences</taxon>
        <taxon>metagenomes</taxon>
        <taxon>ecological metagenomes</taxon>
    </lineage>
</organism>
<comment type="caution">
    <text evidence="1">The sequence shown here is derived from an EMBL/GenBank/DDBJ whole genome shotgun (WGS) entry which is preliminary data.</text>
</comment>
<gene>
    <name evidence="1" type="ORF">LCGC14_0344800</name>
</gene>
<dbReference type="EMBL" id="LAZR01000254">
    <property type="protein sequence ID" value="KKN79004.1"/>
    <property type="molecule type" value="Genomic_DNA"/>
</dbReference>
<proteinExistence type="predicted"/>
<protein>
    <submittedName>
        <fullName evidence="1">Uncharacterized protein</fullName>
    </submittedName>
</protein>